<dbReference type="EMBL" id="BTGU01004807">
    <property type="protein sequence ID" value="GMN32510.1"/>
    <property type="molecule type" value="Genomic_DNA"/>
</dbReference>
<dbReference type="AlphaFoldDB" id="A0AA87ZGX8"/>
<name>A0AA87ZGX8_FICCA</name>
<dbReference type="Proteomes" id="UP001187192">
    <property type="component" value="Unassembled WGS sequence"/>
</dbReference>
<feature type="compositionally biased region" description="Basic and acidic residues" evidence="1">
    <location>
        <begin position="141"/>
        <end position="154"/>
    </location>
</feature>
<evidence type="ECO:0000313" key="3">
    <source>
        <dbReference type="Proteomes" id="UP001187192"/>
    </source>
</evidence>
<feature type="region of interest" description="Disordered" evidence="1">
    <location>
        <begin position="129"/>
        <end position="154"/>
    </location>
</feature>
<gene>
    <name evidence="2" type="ORF">TIFTF001_046600</name>
</gene>
<sequence>MFELAKAKGAAQSQHIPKKLLSLSLRKVVSCSLVLSSASSLSSLFLPFSLFPNSSLLLSLSSFDGVPQYNHTFLPVQVPPVHVLHVHPNLRHVHLPSFLPAARDHHPALHVLRRLRSGHDSHVPELNFSGQPVALNPHRPPARDVRRPFPGRVDQDPAKRQILLQLLQPRAIVGGHASYPGRDGVFLIEEILTAEISRAEREDGGSGLNSRSGTRLRTGKESEKKERWPPGKVVEMTWRRAGSATDGHMAAQMSLQRRSSAERAWSSDDAQPTAVRVCPFRWARMRDRNMSGWMAESVMPPPP</sequence>
<evidence type="ECO:0000313" key="2">
    <source>
        <dbReference type="EMBL" id="GMN32510.1"/>
    </source>
</evidence>
<organism evidence="2 3">
    <name type="scientific">Ficus carica</name>
    <name type="common">Common fig</name>
    <dbReference type="NCBI Taxonomy" id="3494"/>
    <lineage>
        <taxon>Eukaryota</taxon>
        <taxon>Viridiplantae</taxon>
        <taxon>Streptophyta</taxon>
        <taxon>Embryophyta</taxon>
        <taxon>Tracheophyta</taxon>
        <taxon>Spermatophyta</taxon>
        <taxon>Magnoliopsida</taxon>
        <taxon>eudicotyledons</taxon>
        <taxon>Gunneridae</taxon>
        <taxon>Pentapetalae</taxon>
        <taxon>rosids</taxon>
        <taxon>fabids</taxon>
        <taxon>Rosales</taxon>
        <taxon>Moraceae</taxon>
        <taxon>Ficeae</taxon>
        <taxon>Ficus</taxon>
    </lineage>
</organism>
<keyword evidence="3" id="KW-1185">Reference proteome</keyword>
<feature type="region of interest" description="Disordered" evidence="1">
    <location>
        <begin position="199"/>
        <end position="229"/>
    </location>
</feature>
<proteinExistence type="predicted"/>
<feature type="compositionally biased region" description="Basic and acidic residues" evidence="1">
    <location>
        <begin position="218"/>
        <end position="229"/>
    </location>
</feature>
<evidence type="ECO:0000256" key="1">
    <source>
        <dbReference type="SAM" id="MobiDB-lite"/>
    </source>
</evidence>
<accession>A0AA87ZGX8</accession>
<comment type="caution">
    <text evidence="2">The sequence shown here is derived from an EMBL/GenBank/DDBJ whole genome shotgun (WGS) entry which is preliminary data.</text>
</comment>
<reference evidence="2" key="1">
    <citation type="submission" date="2023-07" db="EMBL/GenBank/DDBJ databases">
        <title>draft genome sequence of fig (Ficus carica).</title>
        <authorList>
            <person name="Takahashi T."/>
            <person name="Nishimura K."/>
        </authorList>
    </citation>
    <scope>NUCLEOTIDE SEQUENCE</scope>
</reference>
<protein>
    <submittedName>
        <fullName evidence="2">Uncharacterized protein</fullName>
    </submittedName>
</protein>